<keyword evidence="7 9" id="KW-1133">Transmembrane helix</keyword>
<evidence type="ECO:0000313" key="12">
    <source>
        <dbReference type="EMBL" id="ADZ71868.1"/>
    </source>
</evidence>
<dbReference type="PANTHER" id="PTHR33695">
    <property type="entry name" value="LIPOPROTEIN SIGNAL PEPTIDASE"/>
    <property type="match status" value="1"/>
</dbReference>
<dbReference type="EC" id="3.4.23.36" evidence="9"/>
<keyword evidence="3 9" id="KW-0645">Protease</keyword>
<evidence type="ECO:0000256" key="3">
    <source>
        <dbReference type="ARBA" id="ARBA00022670"/>
    </source>
</evidence>
<sequence>MDGWTARWLWGSRSGFVAAVALAGFVLDQATKLWVLFVFDLPARGSVAVLPVLDLVMVWNRGISYGLFQQDGPVGRWALALFTLAAAVGLWIWSVRATTRLAALALALVIGGALGNGVDRFAYGAVADFVHIHVGTFSWYVFNLADAWIVAGVAGLLYDGFASGPNNAAKSGSKDPNADG</sequence>
<accession>F2J033</accession>
<comment type="function">
    <text evidence="9 10">This protein specifically catalyzes the removal of signal peptides from prolipoproteins.</text>
</comment>
<evidence type="ECO:0000256" key="2">
    <source>
        <dbReference type="ARBA" id="ARBA00022475"/>
    </source>
</evidence>
<dbReference type="Pfam" id="PF01252">
    <property type="entry name" value="Peptidase_A8"/>
    <property type="match status" value="1"/>
</dbReference>
<evidence type="ECO:0000256" key="7">
    <source>
        <dbReference type="ARBA" id="ARBA00022989"/>
    </source>
</evidence>
<dbReference type="UniPathway" id="UPA00665"/>
<dbReference type="RefSeq" id="WP_013654177.1">
    <property type="nucleotide sequence ID" value="NC_015259.1"/>
</dbReference>
<dbReference type="AlphaFoldDB" id="F2J033"/>
<dbReference type="STRING" id="991905.SL003B_3446"/>
<dbReference type="PANTHER" id="PTHR33695:SF1">
    <property type="entry name" value="LIPOPROTEIN SIGNAL PEPTIDASE"/>
    <property type="match status" value="1"/>
</dbReference>
<evidence type="ECO:0000256" key="8">
    <source>
        <dbReference type="ARBA" id="ARBA00023136"/>
    </source>
</evidence>
<dbReference type="Proteomes" id="UP000008130">
    <property type="component" value="Chromosome"/>
</dbReference>
<keyword evidence="5 9" id="KW-0064">Aspartyl protease</keyword>
<feature type="active site" evidence="9">
    <location>
        <position position="128"/>
    </location>
</feature>
<keyword evidence="13" id="KW-1185">Reference proteome</keyword>
<dbReference type="GO" id="GO:0005886">
    <property type="term" value="C:plasma membrane"/>
    <property type="evidence" value="ECO:0007669"/>
    <property type="project" value="UniProtKB-SubCell"/>
</dbReference>
<comment type="pathway">
    <text evidence="9">Protein modification; lipoprotein biosynthesis (signal peptide cleavage).</text>
</comment>
<keyword evidence="8 9" id="KW-0472">Membrane</keyword>
<dbReference type="GO" id="GO:0006508">
    <property type="term" value="P:proteolysis"/>
    <property type="evidence" value="ECO:0007669"/>
    <property type="project" value="UniProtKB-KW"/>
</dbReference>
<feature type="transmembrane region" description="Helical" evidence="9">
    <location>
        <begin position="101"/>
        <end position="118"/>
    </location>
</feature>
<protein>
    <recommendedName>
        <fullName evidence="9">Lipoprotein signal peptidase</fullName>
        <ecNumber evidence="9">3.4.23.36</ecNumber>
    </recommendedName>
    <alternativeName>
        <fullName evidence="9">Prolipoprotein signal peptidase</fullName>
    </alternativeName>
    <alternativeName>
        <fullName evidence="9">Signal peptidase II</fullName>
        <shortName evidence="9">SPase II</shortName>
    </alternativeName>
</protein>
<keyword evidence="2 9" id="KW-1003">Cell membrane</keyword>
<keyword evidence="6 9" id="KW-0378">Hydrolase</keyword>
<evidence type="ECO:0000256" key="10">
    <source>
        <dbReference type="RuleBase" id="RU000594"/>
    </source>
</evidence>
<evidence type="ECO:0000256" key="6">
    <source>
        <dbReference type="ARBA" id="ARBA00022801"/>
    </source>
</evidence>
<organism evidence="12 13">
    <name type="scientific">Polymorphum gilvum (strain LMG 25793 / CGMCC 1.9160 / SL003B-26A1)</name>
    <dbReference type="NCBI Taxonomy" id="991905"/>
    <lineage>
        <taxon>Bacteria</taxon>
        <taxon>Pseudomonadati</taxon>
        <taxon>Pseudomonadota</taxon>
        <taxon>Alphaproteobacteria</taxon>
        <taxon>Rhodobacterales</taxon>
        <taxon>Paracoccaceae</taxon>
        <taxon>Polymorphum</taxon>
    </lineage>
</organism>
<comment type="similarity">
    <text evidence="1 9 11">Belongs to the peptidase A8 family.</text>
</comment>
<dbReference type="KEGG" id="pgv:SL003B_3446"/>
<comment type="subcellular location">
    <subcellularLocation>
        <location evidence="9">Cell inner membrane</location>
        <topology evidence="9">Multi-pass membrane protein</topology>
    </subcellularLocation>
</comment>
<dbReference type="InterPro" id="IPR001872">
    <property type="entry name" value="Peptidase_A8"/>
</dbReference>
<gene>
    <name evidence="9 12" type="primary">lspA</name>
    <name evidence="12" type="ordered locus">SL003B_3446</name>
</gene>
<feature type="active site" evidence="9">
    <location>
        <position position="146"/>
    </location>
</feature>
<keyword evidence="12" id="KW-0449">Lipoprotein</keyword>
<reference evidence="12 13" key="1">
    <citation type="journal article" date="2011" name="J. Bacteriol.">
        <title>Complete genome sequence of Polymorphum gilvum SL003B-26A1T, a crude oil-degrading bacterium from oil-polluted saline soil.</title>
        <authorList>
            <person name="Li S.G."/>
            <person name="Tang Y.Q."/>
            <person name="Nie Y."/>
            <person name="Cai M."/>
            <person name="Wu X.L."/>
        </authorList>
    </citation>
    <scope>NUCLEOTIDE SEQUENCE [LARGE SCALE GENOMIC DNA]</scope>
    <source>
        <strain evidence="13">LMG 25793 / CGMCC 1.9160 / SL003B-26A1</strain>
    </source>
</reference>
<feature type="transmembrane region" description="Helical" evidence="9">
    <location>
        <begin position="6"/>
        <end position="27"/>
    </location>
</feature>
<dbReference type="EMBL" id="CP002568">
    <property type="protein sequence ID" value="ADZ71868.1"/>
    <property type="molecule type" value="Genomic_DNA"/>
</dbReference>
<evidence type="ECO:0000256" key="11">
    <source>
        <dbReference type="RuleBase" id="RU004181"/>
    </source>
</evidence>
<proteinExistence type="inferred from homology"/>
<feature type="transmembrane region" description="Helical" evidence="9">
    <location>
        <begin position="138"/>
        <end position="158"/>
    </location>
</feature>
<dbReference type="HAMAP" id="MF_00161">
    <property type="entry name" value="LspA"/>
    <property type="match status" value="1"/>
</dbReference>
<dbReference type="PRINTS" id="PR00781">
    <property type="entry name" value="LIPOSIGPTASE"/>
</dbReference>
<comment type="catalytic activity">
    <reaction evidence="9 10">
        <text>Release of signal peptides from bacterial membrane prolipoproteins. Hydrolyzes -Xaa-Yaa-Zaa-|-(S,diacylglyceryl)Cys-, in which Xaa is hydrophobic (preferably Leu), and Yaa (Ala or Ser) and Zaa (Gly or Ala) have small, neutral side chains.</text>
        <dbReference type="EC" id="3.4.23.36"/>
    </reaction>
</comment>
<keyword evidence="4 9" id="KW-0812">Transmembrane</keyword>
<keyword evidence="9" id="KW-0997">Cell inner membrane</keyword>
<feature type="transmembrane region" description="Helical" evidence="9">
    <location>
        <begin position="77"/>
        <end position="94"/>
    </location>
</feature>
<dbReference type="PROSITE" id="PS00855">
    <property type="entry name" value="SPASE_II"/>
    <property type="match status" value="1"/>
</dbReference>
<evidence type="ECO:0000256" key="5">
    <source>
        <dbReference type="ARBA" id="ARBA00022750"/>
    </source>
</evidence>
<dbReference type="GO" id="GO:0004190">
    <property type="term" value="F:aspartic-type endopeptidase activity"/>
    <property type="evidence" value="ECO:0007669"/>
    <property type="project" value="UniProtKB-UniRule"/>
</dbReference>
<name>F2J033_POLGS</name>
<dbReference type="eggNOG" id="COG0597">
    <property type="taxonomic scope" value="Bacteria"/>
</dbReference>
<feature type="transmembrane region" description="Helical" evidence="9">
    <location>
        <begin position="34"/>
        <end position="57"/>
    </location>
</feature>
<evidence type="ECO:0000256" key="4">
    <source>
        <dbReference type="ARBA" id="ARBA00022692"/>
    </source>
</evidence>
<evidence type="ECO:0000256" key="9">
    <source>
        <dbReference type="HAMAP-Rule" id="MF_00161"/>
    </source>
</evidence>
<dbReference type="NCBIfam" id="TIGR00077">
    <property type="entry name" value="lspA"/>
    <property type="match status" value="1"/>
</dbReference>
<dbReference type="HOGENOM" id="CLU_083252_4_3_5"/>
<evidence type="ECO:0000256" key="1">
    <source>
        <dbReference type="ARBA" id="ARBA00006139"/>
    </source>
</evidence>
<evidence type="ECO:0000313" key="13">
    <source>
        <dbReference type="Proteomes" id="UP000008130"/>
    </source>
</evidence>
<dbReference type="PATRIC" id="fig|991905.3.peg.3557"/>